<evidence type="ECO:0000259" key="1">
    <source>
        <dbReference type="Pfam" id="PF01966"/>
    </source>
</evidence>
<dbReference type="InterPro" id="IPR006674">
    <property type="entry name" value="HD_domain"/>
</dbReference>
<dbReference type="PANTHER" id="PTHR40202">
    <property type="match status" value="1"/>
</dbReference>
<dbReference type="InterPro" id="IPR052567">
    <property type="entry name" value="OP_Dioxygenase"/>
</dbReference>
<reference evidence="3" key="1">
    <citation type="journal article" date="2015" name="Genome Announc.">
        <title>Draft genome sequence of Talaromyces cellulolyticus strain Y-94, a source of lignocellulosic biomass-degrading enzymes.</title>
        <authorList>
            <person name="Fujii T."/>
            <person name="Koike H."/>
            <person name="Sawayama S."/>
            <person name="Yano S."/>
            <person name="Inoue H."/>
        </authorList>
    </citation>
    <scope>NUCLEOTIDE SEQUENCE [LARGE SCALE GENOMIC DNA]</scope>
    <source>
        <strain evidence="3">Y-94</strain>
    </source>
</reference>
<feature type="domain" description="HD" evidence="1">
    <location>
        <begin position="24"/>
        <end position="100"/>
    </location>
</feature>
<dbReference type="Gene3D" id="1.10.3210.10">
    <property type="entry name" value="Hypothetical protein af1432"/>
    <property type="match status" value="1"/>
</dbReference>
<evidence type="ECO:0000313" key="2">
    <source>
        <dbReference type="EMBL" id="GAM40114.1"/>
    </source>
</evidence>
<dbReference type="InterPro" id="IPR006675">
    <property type="entry name" value="HDIG_dom"/>
</dbReference>
<dbReference type="Proteomes" id="UP000053095">
    <property type="component" value="Unassembled WGS sequence"/>
</dbReference>
<keyword evidence="3" id="KW-1185">Reference proteome</keyword>
<comment type="caution">
    <text evidence="2">The sequence shown here is derived from an EMBL/GenBank/DDBJ whole genome shotgun (WGS) entry which is preliminary data.</text>
</comment>
<dbReference type="NCBIfam" id="TIGR00277">
    <property type="entry name" value="HDIG"/>
    <property type="match status" value="1"/>
</dbReference>
<evidence type="ECO:0000313" key="3">
    <source>
        <dbReference type="Proteomes" id="UP000053095"/>
    </source>
</evidence>
<dbReference type="EMBL" id="DF933830">
    <property type="protein sequence ID" value="GAM40114.1"/>
    <property type="molecule type" value="Genomic_DNA"/>
</dbReference>
<organism evidence="2 3">
    <name type="scientific">Talaromyces pinophilus</name>
    <name type="common">Penicillium pinophilum</name>
    <dbReference type="NCBI Taxonomy" id="128442"/>
    <lineage>
        <taxon>Eukaryota</taxon>
        <taxon>Fungi</taxon>
        <taxon>Dikarya</taxon>
        <taxon>Ascomycota</taxon>
        <taxon>Pezizomycotina</taxon>
        <taxon>Eurotiomycetes</taxon>
        <taxon>Eurotiomycetidae</taxon>
        <taxon>Eurotiales</taxon>
        <taxon>Trichocomaceae</taxon>
        <taxon>Talaromyces</taxon>
        <taxon>Talaromyces sect. Talaromyces</taxon>
    </lineage>
</organism>
<name>A0A6V8HMQ4_TALPI</name>
<dbReference type="Pfam" id="PF01966">
    <property type="entry name" value="HD"/>
    <property type="match status" value="1"/>
</dbReference>
<sequence>MDDPRAVAKSLLAVLEKYGQGDYIGESIRARQELVLAALLHDIGQIIPLENTKEVRVTLSQEDAESVGRIGHETIGAQYLHLLGFSETVCRLVNSHVAAKRYLTAVNQSYYGSLSRASQKSLALQGGPLRDEELKAFEQDLLKDEMVSLRLWDDAAKIVGIENKIPRAHDYLELIVAHLSGNTSKT</sequence>
<gene>
    <name evidence="2" type="ORF">TCE0_034f12209</name>
</gene>
<proteinExistence type="predicted"/>
<dbReference type="CDD" id="cd00077">
    <property type="entry name" value="HDc"/>
    <property type="match status" value="1"/>
</dbReference>
<dbReference type="AlphaFoldDB" id="A0A6V8HMQ4"/>
<dbReference type="InterPro" id="IPR003607">
    <property type="entry name" value="HD/PDEase_dom"/>
</dbReference>
<dbReference type="PANTHER" id="PTHR40202:SF1">
    <property type="entry name" value="HD DOMAIN-CONTAINING PROTEIN"/>
    <property type="match status" value="1"/>
</dbReference>
<accession>A0A6V8HMQ4</accession>
<protein>
    <recommendedName>
        <fullName evidence="1">HD domain-containing protein</fullName>
    </recommendedName>
</protein>
<dbReference type="SUPFAM" id="SSF109604">
    <property type="entry name" value="HD-domain/PDEase-like"/>
    <property type="match status" value="1"/>
</dbReference>